<dbReference type="GO" id="GO:0009231">
    <property type="term" value="P:riboflavin biosynthetic process"/>
    <property type="evidence" value="ECO:0007669"/>
    <property type="project" value="InterPro"/>
</dbReference>
<keyword evidence="3" id="KW-1185">Reference proteome</keyword>
<dbReference type="Proteomes" id="UP000579605">
    <property type="component" value="Unassembled WGS sequence"/>
</dbReference>
<evidence type="ECO:0000313" key="2">
    <source>
        <dbReference type="EMBL" id="NYH89031.1"/>
    </source>
</evidence>
<dbReference type="Pfam" id="PF01872">
    <property type="entry name" value="RibD_C"/>
    <property type="match status" value="1"/>
</dbReference>
<dbReference type="GO" id="GO:0008703">
    <property type="term" value="F:5-amino-6-(5-phosphoribosylamino)uracil reductase activity"/>
    <property type="evidence" value="ECO:0007669"/>
    <property type="project" value="InterPro"/>
</dbReference>
<dbReference type="InterPro" id="IPR002734">
    <property type="entry name" value="RibDG_C"/>
</dbReference>
<dbReference type="RefSeq" id="WP_179786837.1">
    <property type="nucleotide sequence ID" value="NZ_BAAARR010000002.1"/>
</dbReference>
<protein>
    <submittedName>
        <fullName evidence="2">Dihydrofolate reductase</fullName>
    </submittedName>
</protein>
<dbReference type="Gene3D" id="3.40.430.10">
    <property type="entry name" value="Dihydrofolate Reductase, subunit A"/>
    <property type="match status" value="1"/>
</dbReference>
<dbReference type="AlphaFoldDB" id="A0A852Z7V1"/>
<accession>A0A852Z7V1</accession>
<comment type="caution">
    <text evidence="2">The sequence shown here is derived from an EMBL/GenBank/DDBJ whole genome shotgun (WGS) entry which is preliminary data.</text>
</comment>
<dbReference type="InterPro" id="IPR024072">
    <property type="entry name" value="DHFR-like_dom_sf"/>
</dbReference>
<dbReference type="PANTHER" id="PTHR38011">
    <property type="entry name" value="DIHYDROFOLATE REDUCTASE FAMILY PROTEIN (AFU_ORTHOLOGUE AFUA_8G06820)"/>
    <property type="match status" value="1"/>
</dbReference>
<evidence type="ECO:0000313" key="3">
    <source>
        <dbReference type="Proteomes" id="UP000579605"/>
    </source>
</evidence>
<evidence type="ECO:0000259" key="1">
    <source>
        <dbReference type="Pfam" id="PF01872"/>
    </source>
</evidence>
<dbReference type="InterPro" id="IPR050765">
    <property type="entry name" value="Riboflavin_Biosynth_HTPR"/>
</dbReference>
<reference evidence="2 3" key="1">
    <citation type="submission" date="2020-07" db="EMBL/GenBank/DDBJ databases">
        <title>Sequencing the genomes of 1000 actinobacteria strains.</title>
        <authorList>
            <person name="Klenk H.-P."/>
        </authorList>
    </citation>
    <scope>NUCLEOTIDE SEQUENCE [LARGE SCALE GENOMIC DNA]</scope>
    <source>
        <strain evidence="2 3">DSM 18448</strain>
    </source>
</reference>
<gene>
    <name evidence="2" type="ORF">F4554_001669</name>
</gene>
<dbReference type="SUPFAM" id="SSF53597">
    <property type="entry name" value="Dihydrofolate reductase-like"/>
    <property type="match status" value="1"/>
</dbReference>
<dbReference type="EMBL" id="JACBZH010000001">
    <property type="protein sequence ID" value="NYH89031.1"/>
    <property type="molecule type" value="Genomic_DNA"/>
</dbReference>
<organism evidence="2 3">
    <name type="scientific">Actinopolymorpha rutila</name>
    <dbReference type="NCBI Taxonomy" id="446787"/>
    <lineage>
        <taxon>Bacteria</taxon>
        <taxon>Bacillati</taxon>
        <taxon>Actinomycetota</taxon>
        <taxon>Actinomycetes</taxon>
        <taxon>Propionibacteriales</taxon>
        <taxon>Actinopolymorphaceae</taxon>
        <taxon>Actinopolymorpha</taxon>
    </lineage>
</organism>
<name>A0A852Z7V1_9ACTN</name>
<proteinExistence type="predicted"/>
<sequence length="196" mass="21308">MGKVIAVEHLTLDGVMQSPGSADEDPRDGFVRGGWASRHQDPVMQKVMGARMGASWSLLAGRRTYDQFATYWPAQEPNPFTEALTRVRKYVVSTTLNDPLPWQNSVLLKGDAVEAVSRLRAEEADNLVVFGSGELVRSLLPHGLVDELVLMVHPLVLGSGRRLFACSGSDLSAFEVAESLTTDTGVFVGVYRPAGH</sequence>
<feature type="domain" description="Bacterial bifunctional deaminase-reductase C-terminal" evidence="1">
    <location>
        <begin position="3"/>
        <end position="186"/>
    </location>
</feature>
<dbReference type="PANTHER" id="PTHR38011:SF2">
    <property type="entry name" value="BIFUNCTIONAL DEAMINASE-REDUCTASE DOMAIN PROTEIN"/>
    <property type="match status" value="1"/>
</dbReference>